<evidence type="ECO:0000256" key="1">
    <source>
        <dbReference type="SAM" id="Phobius"/>
    </source>
</evidence>
<proteinExistence type="predicted"/>
<feature type="transmembrane region" description="Helical" evidence="1">
    <location>
        <begin position="242"/>
        <end position="261"/>
    </location>
</feature>
<evidence type="ECO:0000313" key="3">
    <source>
        <dbReference type="Proteomes" id="UP000824247"/>
    </source>
</evidence>
<feature type="transmembrane region" description="Helical" evidence="1">
    <location>
        <begin position="196"/>
        <end position="221"/>
    </location>
</feature>
<keyword evidence="1" id="KW-0812">Transmembrane</keyword>
<feature type="transmembrane region" description="Helical" evidence="1">
    <location>
        <begin position="153"/>
        <end position="176"/>
    </location>
</feature>
<accession>A0A9E2KUT4</accession>
<feature type="transmembrane region" description="Helical" evidence="1">
    <location>
        <begin position="7"/>
        <end position="28"/>
    </location>
</feature>
<protein>
    <recommendedName>
        <fullName evidence="4">ECF transporter S component</fullName>
    </recommendedName>
</protein>
<organism evidence="2 3">
    <name type="scientific">Candidatus Ureaplasma intestinipullorum</name>
    <dbReference type="NCBI Taxonomy" id="2838770"/>
    <lineage>
        <taxon>Bacteria</taxon>
        <taxon>Bacillati</taxon>
        <taxon>Mycoplasmatota</taxon>
        <taxon>Mycoplasmoidales</taxon>
        <taxon>Mycoplasmoidaceae</taxon>
        <taxon>Ureaplasma</taxon>
    </lineage>
</organism>
<feature type="transmembrane region" description="Helical" evidence="1">
    <location>
        <begin position="48"/>
        <end position="70"/>
    </location>
</feature>
<dbReference type="EMBL" id="JAHLFM010000001">
    <property type="protein sequence ID" value="MBU3830546.1"/>
    <property type="molecule type" value="Genomic_DNA"/>
</dbReference>
<evidence type="ECO:0008006" key="4">
    <source>
        <dbReference type="Google" id="ProtNLM"/>
    </source>
</evidence>
<name>A0A9E2KUT4_9BACT</name>
<keyword evidence="1" id="KW-1133">Transmembrane helix</keyword>
<dbReference type="Gene3D" id="1.10.1760.20">
    <property type="match status" value="1"/>
</dbReference>
<dbReference type="Proteomes" id="UP000824247">
    <property type="component" value="Unassembled WGS sequence"/>
</dbReference>
<feature type="transmembrane region" description="Helical" evidence="1">
    <location>
        <begin position="90"/>
        <end position="110"/>
    </location>
</feature>
<comment type="caution">
    <text evidence="2">The sequence shown here is derived from an EMBL/GenBank/DDBJ whole genome shotgun (WGS) entry which is preliminary data.</text>
</comment>
<gene>
    <name evidence="2" type="ORF">H9897_00070</name>
</gene>
<reference evidence="2" key="1">
    <citation type="journal article" date="2021" name="PeerJ">
        <title>Extensive microbial diversity within the chicken gut microbiome revealed by metagenomics and culture.</title>
        <authorList>
            <person name="Gilroy R."/>
            <person name="Ravi A."/>
            <person name="Getino M."/>
            <person name="Pursley I."/>
            <person name="Horton D.L."/>
            <person name="Alikhan N.F."/>
            <person name="Baker D."/>
            <person name="Gharbi K."/>
            <person name="Hall N."/>
            <person name="Watson M."/>
            <person name="Adriaenssens E.M."/>
            <person name="Foster-Nyarko E."/>
            <person name="Jarju S."/>
            <person name="Secka A."/>
            <person name="Antonio M."/>
            <person name="Oren A."/>
            <person name="Chaudhuri R.R."/>
            <person name="La Ragione R."/>
            <person name="Hildebrand F."/>
            <person name="Pallen M.J."/>
        </authorList>
    </citation>
    <scope>NUCLEOTIDE SEQUENCE</scope>
    <source>
        <strain evidence="2">A5-1222</strain>
    </source>
</reference>
<evidence type="ECO:0000313" key="2">
    <source>
        <dbReference type="EMBL" id="MBU3830546.1"/>
    </source>
</evidence>
<reference evidence="2" key="2">
    <citation type="submission" date="2021-04" db="EMBL/GenBank/DDBJ databases">
        <authorList>
            <person name="Gilroy R."/>
        </authorList>
    </citation>
    <scope>NUCLEOTIDE SEQUENCE</scope>
    <source>
        <strain evidence="2">A5-1222</strain>
    </source>
</reference>
<feature type="transmembrane region" description="Helical" evidence="1">
    <location>
        <begin position="281"/>
        <end position="304"/>
    </location>
</feature>
<sequence length="330" mass="37224">MAFIKNPLFIFIAFLIALLVASIIKKIYYRLRYKKRFYILPKVGIKGIASVAMVIAISISIIIFLTVITADIMGVVFRAWPGTRITIEGILIKIGGLLFGPFLGMFIGALTDLLSVSLTAGVFHYGYLVASMAFGLISGLISEIYMNARRKNIQAAVWSTIILVFADILVILYLFLDLGKNDINIEFLGLNIDVAPNLLIGIIAGFIVFGVLVIWIGLYFYNKRIKTNNTLLTQRQIINKKTWYLNFSMILTCSIVTDALINVLMMPKFDAELSSLLYEQWIAIRGVLFIPEVVLNMLIIFPIFKIVTPLINYNYHEDLVEDKNIPVYVD</sequence>
<keyword evidence="1" id="KW-0472">Membrane</keyword>
<feature type="transmembrane region" description="Helical" evidence="1">
    <location>
        <begin position="122"/>
        <end position="141"/>
    </location>
</feature>
<dbReference type="AlphaFoldDB" id="A0A9E2KUT4"/>